<dbReference type="GO" id="GO:0006325">
    <property type="term" value="P:chromatin organization"/>
    <property type="evidence" value="ECO:0007669"/>
    <property type="project" value="UniProtKB-KW"/>
</dbReference>
<organism evidence="10 11">
    <name type="scientific">Aphanomyces invadans</name>
    <dbReference type="NCBI Taxonomy" id="157072"/>
    <lineage>
        <taxon>Eukaryota</taxon>
        <taxon>Sar</taxon>
        <taxon>Stramenopiles</taxon>
        <taxon>Oomycota</taxon>
        <taxon>Saprolegniomycetes</taxon>
        <taxon>Saprolegniales</taxon>
        <taxon>Verrucalvaceae</taxon>
        <taxon>Aphanomyces</taxon>
    </lineage>
</organism>
<dbReference type="GO" id="GO:0000123">
    <property type="term" value="C:histone acetyltransferase complex"/>
    <property type="evidence" value="ECO:0007669"/>
    <property type="project" value="InterPro"/>
</dbReference>
<feature type="compositionally biased region" description="Polar residues" evidence="9">
    <location>
        <begin position="67"/>
        <end position="76"/>
    </location>
</feature>
<evidence type="ECO:0000256" key="3">
    <source>
        <dbReference type="ARBA" id="ARBA00022853"/>
    </source>
</evidence>
<feature type="coiled-coil region" evidence="8">
    <location>
        <begin position="221"/>
        <end position="248"/>
    </location>
</feature>
<reference evidence="10 11" key="1">
    <citation type="submission" date="2018-08" db="EMBL/GenBank/DDBJ databases">
        <title>Aphanomyces genome sequencing and annotation.</title>
        <authorList>
            <person name="Minardi D."/>
            <person name="Oidtmann B."/>
            <person name="Van Der Giezen M."/>
            <person name="Studholme D.J."/>
        </authorList>
    </citation>
    <scope>NUCLEOTIDE SEQUENCE [LARGE SCALE GENOMIC DNA]</scope>
    <source>
        <strain evidence="10 11">NJM0002</strain>
    </source>
</reference>
<evidence type="ECO:0000256" key="6">
    <source>
        <dbReference type="ARBA" id="ARBA00023163"/>
    </source>
</evidence>
<dbReference type="InterPro" id="IPR015418">
    <property type="entry name" value="Eaf6"/>
</dbReference>
<keyword evidence="7" id="KW-0539">Nucleus</keyword>
<dbReference type="Proteomes" id="UP000285060">
    <property type="component" value="Unassembled WGS sequence"/>
</dbReference>
<evidence type="ECO:0000256" key="7">
    <source>
        <dbReference type="ARBA" id="ARBA00023242"/>
    </source>
</evidence>
<evidence type="ECO:0000256" key="5">
    <source>
        <dbReference type="ARBA" id="ARBA00023054"/>
    </source>
</evidence>
<evidence type="ECO:0000313" key="11">
    <source>
        <dbReference type="Proteomes" id="UP000285060"/>
    </source>
</evidence>
<dbReference type="AlphaFoldDB" id="A0A3R6VES3"/>
<evidence type="ECO:0000256" key="1">
    <source>
        <dbReference type="ARBA" id="ARBA00004123"/>
    </source>
</evidence>
<feature type="region of interest" description="Disordered" evidence="9">
    <location>
        <begin position="102"/>
        <end position="190"/>
    </location>
</feature>
<keyword evidence="6" id="KW-0804">Transcription</keyword>
<dbReference type="VEuPathDB" id="FungiDB:H310_00742"/>
<feature type="compositionally biased region" description="Basic and acidic residues" evidence="9">
    <location>
        <begin position="310"/>
        <end position="319"/>
    </location>
</feature>
<feature type="region of interest" description="Disordered" evidence="9">
    <location>
        <begin position="293"/>
        <end position="325"/>
    </location>
</feature>
<feature type="compositionally biased region" description="Polar residues" evidence="9">
    <location>
        <begin position="293"/>
        <end position="302"/>
    </location>
</feature>
<evidence type="ECO:0000256" key="4">
    <source>
        <dbReference type="ARBA" id="ARBA00023015"/>
    </source>
</evidence>
<sequence>MSPSNHWPKTTEGGSTYETVSARRRASRTNELDPPQSSMTTPKDEDAAAATSHNPSPKRPDNPKPVSEQSQASSGGTKVWAKLTCRCRARRCAVCTACSKCSCACNSDSKSPTSDKRKVDETPVTLPPSKKSKAAVSVKQSTLRRYPRQNTVPTIDIDSKESHSDAVRRRRSPRGGTSAKHKHEEAVNTAPNQIAKTDVLDDEAEATMSMDEETRKMDEELRAWMGKRSDEQEELTQLEKQIYELEGSYLRRSQHAGNIVKGYADANVFVAEMAKDEAQVDTPELEAAVQAQRLFSHSSTTSPAEPFKAAAEDAARDITETPAAK</sequence>
<comment type="caution">
    <text evidence="10">The sequence shown here is derived from an EMBL/GenBank/DDBJ whole genome shotgun (WGS) entry which is preliminary data.</text>
</comment>
<evidence type="ECO:0000256" key="8">
    <source>
        <dbReference type="SAM" id="Coils"/>
    </source>
</evidence>
<evidence type="ECO:0000256" key="9">
    <source>
        <dbReference type="SAM" id="MobiDB-lite"/>
    </source>
</evidence>
<feature type="compositionally biased region" description="Basic and acidic residues" evidence="9">
    <location>
        <begin position="157"/>
        <end position="167"/>
    </location>
</feature>
<evidence type="ECO:0000313" key="10">
    <source>
        <dbReference type="EMBL" id="RHY32682.1"/>
    </source>
</evidence>
<feature type="compositionally biased region" description="Polar residues" evidence="9">
    <location>
        <begin position="1"/>
        <end position="19"/>
    </location>
</feature>
<protein>
    <recommendedName>
        <fullName evidence="12">Chromatin modification-related protein EAF6</fullName>
    </recommendedName>
</protein>
<proteinExistence type="inferred from homology"/>
<keyword evidence="11" id="KW-1185">Reference proteome</keyword>
<feature type="region of interest" description="Disordered" evidence="9">
    <location>
        <begin position="1"/>
        <end position="78"/>
    </location>
</feature>
<keyword evidence="3" id="KW-0156">Chromatin regulator</keyword>
<dbReference type="Pfam" id="PF09340">
    <property type="entry name" value="NuA4"/>
    <property type="match status" value="1"/>
</dbReference>
<evidence type="ECO:0008006" key="12">
    <source>
        <dbReference type="Google" id="ProtNLM"/>
    </source>
</evidence>
<dbReference type="EMBL" id="QUSY01000119">
    <property type="protein sequence ID" value="RHY32682.1"/>
    <property type="molecule type" value="Genomic_DNA"/>
</dbReference>
<evidence type="ECO:0000256" key="2">
    <source>
        <dbReference type="ARBA" id="ARBA00010916"/>
    </source>
</evidence>
<gene>
    <name evidence="10" type="ORF">DYB32_002329</name>
</gene>
<keyword evidence="5 8" id="KW-0175">Coiled coil</keyword>
<keyword evidence="4" id="KW-0805">Transcription regulation</keyword>
<comment type="similarity">
    <text evidence="2">Belongs to the EAF6 family.</text>
</comment>
<dbReference type="GO" id="GO:0005634">
    <property type="term" value="C:nucleus"/>
    <property type="evidence" value="ECO:0007669"/>
    <property type="project" value="UniProtKB-SubCell"/>
</dbReference>
<name>A0A3R6VES3_9STRA</name>
<comment type="subcellular location">
    <subcellularLocation>
        <location evidence="1">Nucleus</location>
    </subcellularLocation>
</comment>
<accession>A0A3R6VES3</accession>
<dbReference type="PANTHER" id="PTHR13476">
    <property type="entry name" value="CHROMATIN MODIFICATION-RELATED PROTEIN MEAF6"/>
    <property type="match status" value="1"/>
</dbReference>